<organism evidence="2 3">
    <name type="scientific">Solidesulfovibrio fructosivorans JJ]</name>
    <dbReference type="NCBI Taxonomy" id="596151"/>
    <lineage>
        <taxon>Bacteria</taxon>
        <taxon>Pseudomonadati</taxon>
        <taxon>Thermodesulfobacteriota</taxon>
        <taxon>Desulfovibrionia</taxon>
        <taxon>Desulfovibrionales</taxon>
        <taxon>Desulfovibrionaceae</taxon>
        <taxon>Solidesulfovibrio</taxon>
    </lineage>
</organism>
<sequence>MALIEFKRCPHCGKPTWQEFIPQAPPAASYWRCRDCGDRRDAKRIRVGNGALLNHGRLQTEHLCADVLIIDISRRGTRVCCDEDLPITVHMDQRVLFNPQLQPFGELAHYQPGFVRWIRDMEFGICFEHPLSLSTSDITRIVKN</sequence>
<comment type="caution">
    <text evidence="2">The sequence shown here is derived from an EMBL/GenBank/DDBJ whole genome shotgun (WGS) entry which is preliminary data.</text>
</comment>
<evidence type="ECO:0000313" key="3">
    <source>
        <dbReference type="Proteomes" id="UP000006250"/>
    </source>
</evidence>
<dbReference type="Proteomes" id="UP000006250">
    <property type="component" value="Unassembled WGS sequence"/>
</dbReference>
<gene>
    <name evidence="2" type="ORF">DesfrDRAFT_3855</name>
</gene>
<dbReference type="SUPFAM" id="SSF141371">
    <property type="entry name" value="PilZ domain-like"/>
    <property type="match status" value="1"/>
</dbReference>
<name>E1K1V5_SOLFR</name>
<keyword evidence="3" id="KW-1185">Reference proteome</keyword>
<dbReference type="Pfam" id="PF07238">
    <property type="entry name" value="PilZ"/>
    <property type="match status" value="1"/>
</dbReference>
<dbReference type="eggNOG" id="ENOG50319QA">
    <property type="taxonomic scope" value="Bacteria"/>
</dbReference>
<dbReference type="InterPro" id="IPR009875">
    <property type="entry name" value="PilZ_domain"/>
</dbReference>
<dbReference type="AlphaFoldDB" id="E1K1V5"/>
<dbReference type="GO" id="GO:0035438">
    <property type="term" value="F:cyclic-di-GMP binding"/>
    <property type="evidence" value="ECO:0007669"/>
    <property type="project" value="InterPro"/>
</dbReference>
<dbReference type="EMBL" id="AECZ01000045">
    <property type="protein sequence ID" value="EFL49411.1"/>
    <property type="molecule type" value="Genomic_DNA"/>
</dbReference>
<dbReference type="RefSeq" id="WP_005996678.1">
    <property type="nucleotide sequence ID" value="NZ_AECZ01000045.1"/>
</dbReference>
<feature type="domain" description="PilZ" evidence="1">
    <location>
        <begin position="38"/>
        <end position="141"/>
    </location>
</feature>
<dbReference type="OrthoDB" id="5453748at2"/>
<protein>
    <submittedName>
        <fullName evidence="2">Type IV pilus assembly PilZ</fullName>
    </submittedName>
</protein>
<evidence type="ECO:0000313" key="2">
    <source>
        <dbReference type="EMBL" id="EFL49411.1"/>
    </source>
</evidence>
<proteinExistence type="predicted"/>
<accession>E1K1V5</accession>
<evidence type="ECO:0000259" key="1">
    <source>
        <dbReference type="Pfam" id="PF07238"/>
    </source>
</evidence>
<reference evidence="2 3" key="1">
    <citation type="submission" date="2010-08" db="EMBL/GenBank/DDBJ databases">
        <title>The draft genome of Desulfovibrio fructosovorans JJ.</title>
        <authorList>
            <consortium name="US DOE Joint Genome Institute (JGI-PGF)"/>
            <person name="Lucas S."/>
            <person name="Copeland A."/>
            <person name="Lapidus A."/>
            <person name="Cheng J.-F."/>
            <person name="Bruce D."/>
            <person name="Goodwin L."/>
            <person name="Pitluck S."/>
            <person name="Land M.L."/>
            <person name="Hauser L."/>
            <person name="Chang Y.-J."/>
            <person name="Jeffries C."/>
            <person name="Wall J.D."/>
            <person name="Stahl D.A."/>
            <person name="Arkin A.P."/>
            <person name="Dehal P."/>
            <person name="Stolyar S.M."/>
            <person name="Hazen T.C."/>
            <person name="Woyke T.J."/>
        </authorList>
    </citation>
    <scope>NUCLEOTIDE SEQUENCE [LARGE SCALE GENOMIC DNA]</scope>
    <source>
        <strain evidence="2 3">JJ</strain>
    </source>
</reference>
<dbReference type="STRING" id="596151.DesfrDRAFT_3855"/>